<keyword evidence="2" id="KW-0560">Oxidoreductase</keyword>
<dbReference type="SUPFAM" id="SSF51735">
    <property type="entry name" value="NAD(P)-binding Rossmann-fold domains"/>
    <property type="match status" value="1"/>
</dbReference>
<evidence type="ECO:0000256" key="2">
    <source>
        <dbReference type="ARBA" id="ARBA00023002"/>
    </source>
</evidence>
<organism evidence="3 4">
    <name type="scientific">Hydrogenophaga atypica</name>
    <dbReference type="NCBI Taxonomy" id="249409"/>
    <lineage>
        <taxon>Bacteria</taxon>
        <taxon>Pseudomonadati</taxon>
        <taxon>Pseudomonadota</taxon>
        <taxon>Betaproteobacteria</taxon>
        <taxon>Burkholderiales</taxon>
        <taxon>Comamonadaceae</taxon>
        <taxon>Hydrogenophaga</taxon>
    </lineage>
</organism>
<comment type="similarity">
    <text evidence="1">Belongs to the short-chain dehydrogenases/reductases (SDR) family.</text>
</comment>
<comment type="caution">
    <text evidence="3">The sequence shown here is derived from an EMBL/GenBank/DDBJ whole genome shotgun (WGS) entry which is preliminary data.</text>
</comment>
<protein>
    <submittedName>
        <fullName evidence="3">SDR family NAD(P)-dependent oxidoreductase</fullName>
    </submittedName>
</protein>
<dbReference type="PANTHER" id="PTHR43639:SF1">
    <property type="entry name" value="SHORT-CHAIN DEHYDROGENASE_REDUCTASE FAMILY PROTEIN"/>
    <property type="match status" value="1"/>
</dbReference>
<dbReference type="InterPro" id="IPR002347">
    <property type="entry name" value="SDR_fam"/>
</dbReference>
<dbReference type="PANTHER" id="PTHR43639">
    <property type="entry name" value="OXIDOREDUCTASE, SHORT-CHAIN DEHYDROGENASE/REDUCTASE FAMILY (AFU_ORTHOLOGUE AFUA_5G02870)"/>
    <property type="match status" value="1"/>
</dbReference>
<evidence type="ECO:0000313" key="4">
    <source>
        <dbReference type="Proteomes" id="UP001596501"/>
    </source>
</evidence>
<evidence type="ECO:0000256" key="1">
    <source>
        <dbReference type="ARBA" id="ARBA00006484"/>
    </source>
</evidence>
<reference evidence="4" key="1">
    <citation type="journal article" date="2019" name="Int. J. Syst. Evol. Microbiol.">
        <title>The Global Catalogue of Microorganisms (GCM) 10K type strain sequencing project: providing services to taxonomists for standard genome sequencing and annotation.</title>
        <authorList>
            <consortium name="The Broad Institute Genomics Platform"/>
            <consortium name="The Broad Institute Genome Sequencing Center for Infectious Disease"/>
            <person name="Wu L."/>
            <person name="Ma J."/>
        </authorList>
    </citation>
    <scope>NUCLEOTIDE SEQUENCE [LARGE SCALE GENOMIC DNA]</scope>
    <source>
        <strain evidence="4">CGMCC 1.12371</strain>
    </source>
</reference>
<dbReference type="InterPro" id="IPR036291">
    <property type="entry name" value="NAD(P)-bd_dom_sf"/>
</dbReference>
<accession>A0ABW2QE03</accession>
<dbReference type="Gene3D" id="3.40.50.720">
    <property type="entry name" value="NAD(P)-binding Rossmann-like Domain"/>
    <property type="match status" value="1"/>
</dbReference>
<dbReference type="PRINTS" id="PR00081">
    <property type="entry name" value="GDHRDH"/>
</dbReference>
<keyword evidence="4" id="KW-1185">Reference proteome</keyword>
<sequence length="261" mass="28241">MTRRVLVTGGAHRLGALICTQFAQAGWEVWCHHARSADAAHALRDQLNAQGLQVHTIAADLSIEAERGRLVKDIAEGAGPLHCVVNNASLFEPDTGLDFEPALARSQLEVNLIAPLTLARDLARQMAAQPAPEDACVIHVLDQKVFNLNPDYFSYSISKLALERAVALQAQALAPHVRVCGVAPGLMFLSGPQAPENFERASRVNLLRRPIDPADVARTCLFLAQTPAITGSTVSVDNGQHLVPLERDVMFVVDELMKAPQ</sequence>
<dbReference type="Pfam" id="PF00106">
    <property type="entry name" value="adh_short"/>
    <property type="match status" value="1"/>
</dbReference>
<dbReference type="Proteomes" id="UP001596501">
    <property type="component" value="Unassembled WGS sequence"/>
</dbReference>
<gene>
    <name evidence="3" type="ORF">ACFQPB_02300</name>
</gene>
<evidence type="ECO:0000313" key="3">
    <source>
        <dbReference type="EMBL" id="MFC7407688.1"/>
    </source>
</evidence>
<name>A0ABW2QE03_9BURK</name>
<dbReference type="RefSeq" id="WP_382219457.1">
    <property type="nucleotide sequence ID" value="NZ_JBHTCA010000001.1"/>
</dbReference>
<dbReference type="EMBL" id="JBHTCA010000001">
    <property type="protein sequence ID" value="MFC7407688.1"/>
    <property type="molecule type" value="Genomic_DNA"/>
</dbReference>
<proteinExistence type="inferred from homology"/>